<protein>
    <submittedName>
        <fullName evidence="1">Protein ImuA</fullName>
    </submittedName>
</protein>
<dbReference type="Gene3D" id="3.40.50.300">
    <property type="entry name" value="P-loop containing nucleotide triphosphate hydrolases"/>
    <property type="match status" value="1"/>
</dbReference>
<dbReference type="AlphaFoldDB" id="A0A1H3E4T8"/>
<reference evidence="2" key="1">
    <citation type="submission" date="2016-10" db="EMBL/GenBank/DDBJ databases">
        <authorList>
            <person name="Varghese N."/>
            <person name="Submissions S."/>
        </authorList>
    </citation>
    <scope>NUCLEOTIDE SEQUENCE [LARGE SCALE GENOMIC DNA]</scope>
    <source>
        <strain evidence="2">DSM 10014</strain>
    </source>
</reference>
<dbReference type="SUPFAM" id="SSF52540">
    <property type="entry name" value="P-loop containing nucleoside triphosphate hydrolases"/>
    <property type="match status" value="1"/>
</dbReference>
<accession>A0A1H3E4T8</accession>
<gene>
    <name evidence="1" type="ORF">SAMN04488041_1163</name>
</gene>
<dbReference type="Proteomes" id="UP000183076">
    <property type="component" value="Unassembled WGS sequence"/>
</dbReference>
<name>A0A1H3E4T8_9RHOB</name>
<dbReference type="EMBL" id="FNNB01000016">
    <property type="protein sequence ID" value="SDX73696.1"/>
    <property type="molecule type" value="Genomic_DNA"/>
</dbReference>
<dbReference type="RefSeq" id="WP_074637810.1">
    <property type="nucleotide sequence ID" value="NZ_CP160850.1"/>
</dbReference>
<evidence type="ECO:0000313" key="2">
    <source>
        <dbReference type="Proteomes" id="UP000183076"/>
    </source>
</evidence>
<dbReference type="STRING" id="60137.SAMN04488041_1163"/>
<evidence type="ECO:0000313" key="1">
    <source>
        <dbReference type="EMBL" id="SDX73696.1"/>
    </source>
</evidence>
<dbReference type="InterPro" id="IPR027417">
    <property type="entry name" value="P-loop_NTPase"/>
</dbReference>
<sequence length="192" mass="20600">MAQFESHFPLKNTRTHEVCGASAYAFAYALAGQVCGANGGAALWVREAWHGTQINPVGGAAYLDPSQLLIAQAPRHIDVLASTEEALRSGHVAVVIAELTQPIGLTEGRRLQLAAQEGNATGLCILPEGMGNNAAQTRWHCTPVFDEGNTAEDSTLQNWKLIKNKSGTLAAWTVKWNAQTRRISVVSPTAQR</sequence>
<dbReference type="GeneID" id="94022572"/>
<organism evidence="1 2">
    <name type="scientific">Sulfitobacter pontiacus</name>
    <dbReference type="NCBI Taxonomy" id="60137"/>
    <lineage>
        <taxon>Bacteria</taxon>
        <taxon>Pseudomonadati</taxon>
        <taxon>Pseudomonadota</taxon>
        <taxon>Alphaproteobacteria</taxon>
        <taxon>Rhodobacterales</taxon>
        <taxon>Roseobacteraceae</taxon>
        <taxon>Sulfitobacter</taxon>
    </lineage>
</organism>
<proteinExistence type="predicted"/>